<comment type="caution">
    <text evidence="1">The sequence shown here is derived from an EMBL/GenBank/DDBJ whole genome shotgun (WGS) entry which is preliminary data.</text>
</comment>
<proteinExistence type="predicted"/>
<dbReference type="AlphaFoldDB" id="A0A2V2ZJV8"/>
<evidence type="ECO:0000313" key="1">
    <source>
        <dbReference type="EMBL" id="PWW20219.1"/>
    </source>
</evidence>
<accession>A0A2V2ZJV8</accession>
<evidence type="ECO:0008006" key="3">
    <source>
        <dbReference type="Google" id="ProtNLM"/>
    </source>
</evidence>
<dbReference type="Proteomes" id="UP000247150">
    <property type="component" value="Unassembled WGS sequence"/>
</dbReference>
<dbReference type="EMBL" id="QGTW01000016">
    <property type="protein sequence ID" value="PWW20219.1"/>
    <property type="molecule type" value="Genomic_DNA"/>
</dbReference>
<organism evidence="1 2">
    <name type="scientific">Cytobacillus oceanisediminis</name>
    <dbReference type="NCBI Taxonomy" id="665099"/>
    <lineage>
        <taxon>Bacteria</taxon>
        <taxon>Bacillati</taxon>
        <taxon>Bacillota</taxon>
        <taxon>Bacilli</taxon>
        <taxon>Bacillales</taxon>
        <taxon>Bacillaceae</taxon>
        <taxon>Cytobacillus</taxon>
    </lineage>
</organism>
<dbReference type="RefSeq" id="WP_110067114.1">
    <property type="nucleotide sequence ID" value="NZ_QGTW01000016.1"/>
</dbReference>
<protein>
    <recommendedName>
        <fullName evidence="3">RiboL-PSP-HEPN domain-containing protein</fullName>
    </recommendedName>
</protein>
<name>A0A2V2ZJV8_9BACI</name>
<reference evidence="1 2" key="1">
    <citation type="submission" date="2018-05" db="EMBL/GenBank/DDBJ databases">
        <title>Freshwater and sediment microbial communities from various areas in North America, analyzing microbe dynamics in response to fracking.</title>
        <authorList>
            <person name="Lamendella R."/>
        </authorList>
    </citation>
    <scope>NUCLEOTIDE SEQUENCE [LARGE SCALE GENOMIC DNA]</scope>
    <source>
        <strain evidence="1 2">15_TX</strain>
    </source>
</reference>
<evidence type="ECO:0000313" key="2">
    <source>
        <dbReference type="Proteomes" id="UP000247150"/>
    </source>
</evidence>
<dbReference type="OrthoDB" id="582308at2"/>
<sequence length="198" mass="23269">MHIALHTFYFQIAMEHYQKYMECLNQYNELTDNNAQWDIFSKDPEQNQSYFGLFRDKEKNAIITVVFLVMSVESLINEYGFCFLGEKKFNEFDKGNVIDKVVNIYFEATGKQFPKDKQLYQSLYDLITVRNTLVHSKSIEVDIETLMGNDIEADKQFLANINSMLGNKRNKETKQKFLDEILTSSVNVYSELITFLKQ</sequence>
<gene>
    <name evidence="1" type="ORF">DFO73_11633</name>
</gene>